<proteinExistence type="inferred from homology"/>
<dbReference type="CDD" id="cd00221">
    <property type="entry name" value="Vsr"/>
    <property type="match status" value="1"/>
</dbReference>
<dbReference type="GO" id="GO:0006298">
    <property type="term" value="P:mismatch repair"/>
    <property type="evidence" value="ECO:0007669"/>
    <property type="project" value="InterPro"/>
</dbReference>
<dbReference type="SUPFAM" id="SSF52980">
    <property type="entry name" value="Restriction endonuclease-like"/>
    <property type="match status" value="1"/>
</dbReference>
<dbReference type="GO" id="GO:0016787">
    <property type="term" value="F:hydrolase activity"/>
    <property type="evidence" value="ECO:0007669"/>
    <property type="project" value="UniProtKB-KW"/>
</dbReference>
<evidence type="ECO:0000256" key="4">
    <source>
        <dbReference type="ARBA" id="ARBA00022801"/>
    </source>
</evidence>
<comment type="similarity">
    <text evidence="6">Belongs to the Vsr family.</text>
</comment>
<keyword evidence="4" id="KW-0378">Hydrolase</keyword>
<evidence type="ECO:0000256" key="3">
    <source>
        <dbReference type="ARBA" id="ARBA00022763"/>
    </source>
</evidence>
<gene>
    <name evidence="7" type="ORF">SAMN05443544_1664</name>
</gene>
<dbReference type="Gene3D" id="3.40.960.10">
    <property type="entry name" value="VSR Endonuclease"/>
    <property type="match status" value="1"/>
</dbReference>
<dbReference type="InterPro" id="IPR004603">
    <property type="entry name" value="DNA_mismatch_endonuc_vsr"/>
</dbReference>
<keyword evidence="5" id="KW-0234">DNA repair</keyword>
<sequence>MRSNRSRDTKPELALRRLLHARGFRYRVDYPPLKGIRRRCDIAFTRLKIAVFVDGCFWHGCPEHATYPKSNAEYWLPKLARNIERDRDSDAVLRAAGWTVIRLWEHESAELMAGVVVAEIERCQSKE</sequence>
<dbReference type="OrthoDB" id="9801520at2"/>
<dbReference type="AlphaFoldDB" id="A0A1N6F1Z5"/>
<evidence type="ECO:0000256" key="6">
    <source>
        <dbReference type="ARBA" id="ARBA00029466"/>
    </source>
</evidence>
<accession>A0A1N6F1Z5</accession>
<dbReference type="Proteomes" id="UP000184699">
    <property type="component" value="Unassembled WGS sequence"/>
</dbReference>
<keyword evidence="1" id="KW-0540">Nuclease</keyword>
<keyword evidence="2 7" id="KW-0255">Endonuclease</keyword>
<evidence type="ECO:0000313" key="8">
    <source>
        <dbReference type="Proteomes" id="UP000184699"/>
    </source>
</evidence>
<dbReference type="GO" id="GO:0004519">
    <property type="term" value="F:endonuclease activity"/>
    <property type="evidence" value="ECO:0007669"/>
    <property type="project" value="UniProtKB-KW"/>
</dbReference>
<organism evidence="7 8">
    <name type="scientific">Agromyces cerinus subsp. cerinus</name>
    <dbReference type="NCBI Taxonomy" id="232089"/>
    <lineage>
        <taxon>Bacteria</taxon>
        <taxon>Bacillati</taxon>
        <taxon>Actinomycetota</taxon>
        <taxon>Actinomycetes</taxon>
        <taxon>Micrococcales</taxon>
        <taxon>Microbacteriaceae</taxon>
        <taxon>Agromyces</taxon>
    </lineage>
</organism>
<keyword evidence="3" id="KW-0227">DNA damage</keyword>
<dbReference type="Pfam" id="PF03852">
    <property type="entry name" value="Vsr"/>
    <property type="match status" value="1"/>
</dbReference>
<evidence type="ECO:0000256" key="5">
    <source>
        <dbReference type="ARBA" id="ARBA00023204"/>
    </source>
</evidence>
<evidence type="ECO:0000313" key="7">
    <source>
        <dbReference type="EMBL" id="SIN89246.1"/>
    </source>
</evidence>
<reference evidence="8" key="1">
    <citation type="submission" date="2016-11" db="EMBL/GenBank/DDBJ databases">
        <authorList>
            <person name="Varghese N."/>
            <person name="Submissions S."/>
        </authorList>
    </citation>
    <scope>NUCLEOTIDE SEQUENCE [LARGE SCALE GENOMIC DNA]</scope>
    <source>
        <strain evidence="8">DSM 8595</strain>
    </source>
</reference>
<dbReference type="NCBIfam" id="TIGR00632">
    <property type="entry name" value="vsr"/>
    <property type="match status" value="1"/>
</dbReference>
<keyword evidence="8" id="KW-1185">Reference proteome</keyword>
<dbReference type="InterPro" id="IPR011335">
    <property type="entry name" value="Restrct_endonuc-II-like"/>
</dbReference>
<evidence type="ECO:0000256" key="1">
    <source>
        <dbReference type="ARBA" id="ARBA00022722"/>
    </source>
</evidence>
<protein>
    <submittedName>
        <fullName evidence="7">T/G mismatch-specific endonuclease</fullName>
    </submittedName>
</protein>
<name>A0A1N6F1Z5_9MICO</name>
<dbReference type="STRING" id="232089.SAMN05443544_1664"/>
<dbReference type="EMBL" id="FSRJ01000002">
    <property type="protein sequence ID" value="SIN89246.1"/>
    <property type="molecule type" value="Genomic_DNA"/>
</dbReference>
<evidence type="ECO:0000256" key="2">
    <source>
        <dbReference type="ARBA" id="ARBA00022759"/>
    </source>
</evidence>